<dbReference type="GeneID" id="87822836"/>
<comment type="caution">
    <text evidence="1">The sequence shown here is derived from an EMBL/GenBank/DDBJ whole genome shotgun (WGS) entry which is preliminary data.</text>
</comment>
<sequence length="195" mass="22281">MGGREQVERHQPRKSLLVTQPPLQRIFHRPNRLAKVGCYLIQAVESLGRIVEVISIEVVWPPALRAHMGLFLAWIFLFKELLELSNNHLRSSSLVNKESLYPPRSATREQYHCCPISWRCLHQDHILPELLNSEPEACLDYVSAITVEVLNHRISNLNLRTARCTRMSVSESWGINLVAFKPPWQLRGSLGSSGL</sequence>
<protein>
    <submittedName>
        <fullName evidence="1">Uncharacterized protein</fullName>
    </submittedName>
</protein>
<dbReference type="Proteomes" id="UP001302602">
    <property type="component" value="Unassembled WGS sequence"/>
</dbReference>
<reference evidence="1" key="1">
    <citation type="journal article" date="2023" name="Mol. Phylogenet. Evol.">
        <title>Genome-scale phylogeny and comparative genomics of the fungal order Sordariales.</title>
        <authorList>
            <person name="Hensen N."/>
            <person name="Bonometti L."/>
            <person name="Westerberg I."/>
            <person name="Brannstrom I.O."/>
            <person name="Guillou S."/>
            <person name="Cros-Aarteil S."/>
            <person name="Calhoun S."/>
            <person name="Haridas S."/>
            <person name="Kuo A."/>
            <person name="Mondo S."/>
            <person name="Pangilinan J."/>
            <person name="Riley R."/>
            <person name="LaButti K."/>
            <person name="Andreopoulos B."/>
            <person name="Lipzen A."/>
            <person name="Chen C."/>
            <person name="Yan M."/>
            <person name="Daum C."/>
            <person name="Ng V."/>
            <person name="Clum A."/>
            <person name="Steindorff A."/>
            <person name="Ohm R.A."/>
            <person name="Martin F."/>
            <person name="Silar P."/>
            <person name="Natvig D.O."/>
            <person name="Lalanne C."/>
            <person name="Gautier V."/>
            <person name="Ament-Velasquez S.L."/>
            <person name="Kruys A."/>
            <person name="Hutchinson M.I."/>
            <person name="Powell A.J."/>
            <person name="Barry K."/>
            <person name="Miller A.N."/>
            <person name="Grigoriev I.V."/>
            <person name="Debuchy R."/>
            <person name="Gladieux P."/>
            <person name="Hiltunen Thoren M."/>
            <person name="Johannesson H."/>
        </authorList>
    </citation>
    <scope>NUCLEOTIDE SEQUENCE</scope>
    <source>
        <strain evidence="1">CBS 731.68</strain>
    </source>
</reference>
<gene>
    <name evidence="1" type="ORF">N657DRAFT_170371</name>
</gene>
<proteinExistence type="predicted"/>
<dbReference type="AlphaFoldDB" id="A0AAN6TSZ0"/>
<organism evidence="1 2">
    <name type="scientific">Parathielavia appendiculata</name>
    <dbReference type="NCBI Taxonomy" id="2587402"/>
    <lineage>
        <taxon>Eukaryota</taxon>
        <taxon>Fungi</taxon>
        <taxon>Dikarya</taxon>
        <taxon>Ascomycota</taxon>
        <taxon>Pezizomycotina</taxon>
        <taxon>Sordariomycetes</taxon>
        <taxon>Sordariomycetidae</taxon>
        <taxon>Sordariales</taxon>
        <taxon>Chaetomiaceae</taxon>
        <taxon>Parathielavia</taxon>
    </lineage>
</organism>
<keyword evidence="2" id="KW-1185">Reference proteome</keyword>
<dbReference type="RefSeq" id="XP_062643934.1">
    <property type="nucleotide sequence ID" value="XM_062786070.1"/>
</dbReference>
<dbReference type="EMBL" id="MU853241">
    <property type="protein sequence ID" value="KAK4120163.1"/>
    <property type="molecule type" value="Genomic_DNA"/>
</dbReference>
<evidence type="ECO:0000313" key="2">
    <source>
        <dbReference type="Proteomes" id="UP001302602"/>
    </source>
</evidence>
<reference evidence="1" key="2">
    <citation type="submission" date="2023-05" db="EMBL/GenBank/DDBJ databases">
        <authorList>
            <consortium name="Lawrence Berkeley National Laboratory"/>
            <person name="Steindorff A."/>
            <person name="Hensen N."/>
            <person name="Bonometti L."/>
            <person name="Westerberg I."/>
            <person name="Brannstrom I.O."/>
            <person name="Guillou S."/>
            <person name="Cros-Aarteil S."/>
            <person name="Calhoun S."/>
            <person name="Haridas S."/>
            <person name="Kuo A."/>
            <person name="Mondo S."/>
            <person name="Pangilinan J."/>
            <person name="Riley R."/>
            <person name="Labutti K."/>
            <person name="Andreopoulos B."/>
            <person name="Lipzen A."/>
            <person name="Chen C."/>
            <person name="Yanf M."/>
            <person name="Daum C."/>
            <person name="Ng V."/>
            <person name="Clum A."/>
            <person name="Ohm R."/>
            <person name="Martin F."/>
            <person name="Silar P."/>
            <person name="Natvig D."/>
            <person name="Lalanne C."/>
            <person name="Gautier V."/>
            <person name="Ament-Velasquez S.L."/>
            <person name="Kruys A."/>
            <person name="Hutchinson M.I."/>
            <person name="Powell A.J."/>
            <person name="Barry K."/>
            <person name="Miller A.N."/>
            <person name="Grigoriev I.V."/>
            <person name="Debuchy R."/>
            <person name="Gladieux P."/>
            <person name="Thoren M.H."/>
            <person name="Johannesson H."/>
        </authorList>
    </citation>
    <scope>NUCLEOTIDE SEQUENCE</scope>
    <source>
        <strain evidence="1">CBS 731.68</strain>
    </source>
</reference>
<evidence type="ECO:0000313" key="1">
    <source>
        <dbReference type="EMBL" id="KAK4120163.1"/>
    </source>
</evidence>
<name>A0AAN6TSZ0_9PEZI</name>
<accession>A0AAN6TSZ0</accession>